<accession>A0A368TRD5</accession>
<reference evidence="1 2" key="1">
    <citation type="submission" date="2018-07" db="EMBL/GenBank/DDBJ databases">
        <title>Halomonas montanilacus sp. nov., isolated from Lake Pengyan on Tibetan Plateau.</title>
        <authorList>
            <person name="Lu H."/>
            <person name="Xing P."/>
            <person name="Wu Q."/>
        </authorList>
    </citation>
    <scope>NUCLEOTIDE SEQUENCE [LARGE SCALE GENOMIC DNA]</scope>
    <source>
        <strain evidence="1 2">PYC7W</strain>
    </source>
</reference>
<dbReference type="EMBL" id="QPII01000019">
    <property type="protein sequence ID" value="RCV86896.1"/>
    <property type="molecule type" value="Genomic_DNA"/>
</dbReference>
<dbReference type="InterPro" id="IPR021502">
    <property type="entry name" value="DUF3158"/>
</dbReference>
<evidence type="ECO:0000313" key="1">
    <source>
        <dbReference type="EMBL" id="RCV86896.1"/>
    </source>
</evidence>
<dbReference type="Pfam" id="PF11358">
    <property type="entry name" value="DUF3158"/>
    <property type="match status" value="1"/>
</dbReference>
<dbReference type="Proteomes" id="UP000252405">
    <property type="component" value="Unassembled WGS sequence"/>
</dbReference>
<gene>
    <name evidence="1" type="ORF">DU505_18875</name>
</gene>
<name>A0A368TRD5_9GAMM</name>
<organism evidence="1 2">
    <name type="scientific">Billgrantia montanilacus</name>
    <dbReference type="NCBI Taxonomy" id="2282305"/>
    <lineage>
        <taxon>Bacteria</taxon>
        <taxon>Pseudomonadati</taxon>
        <taxon>Pseudomonadota</taxon>
        <taxon>Gammaproteobacteria</taxon>
        <taxon>Oceanospirillales</taxon>
        <taxon>Halomonadaceae</taxon>
        <taxon>Billgrantia</taxon>
    </lineage>
</organism>
<comment type="caution">
    <text evidence="1">The sequence shown here is derived from an EMBL/GenBank/DDBJ whole genome shotgun (WGS) entry which is preliminary data.</text>
</comment>
<protein>
    <submittedName>
        <fullName evidence="1">DUF3158 family protein</fullName>
    </submittedName>
</protein>
<proteinExistence type="predicted"/>
<keyword evidence="2" id="KW-1185">Reference proteome</keyword>
<dbReference type="OrthoDB" id="8559764at2"/>
<dbReference type="AlphaFoldDB" id="A0A368TRD5"/>
<sequence>MYMAIEMMAPSCYHGSAPGRSSGSAPNAYAKGLLKPFKGKGSLIRLRDELEAEAAAMVQEAVDIEQRYNFGLLSKLGLLIRHHGEHNHRVPYLRWRDRKAKKMGNALWEGAMARRDLSEPMRRELYDIEVLRCLFNAQAGVINSELRRLRTVIPTLERADQVLAKEV</sequence>
<evidence type="ECO:0000313" key="2">
    <source>
        <dbReference type="Proteomes" id="UP000252405"/>
    </source>
</evidence>